<protein>
    <submittedName>
        <fullName evidence="1">2259_t:CDS:1</fullName>
    </submittedName>
</protein>
<evidence type="ECO:0000313" key="1">
    <source>
        <dbReference type="EMBL" id="CAG8453835.1"/>
    </source>
</evidence>
<reference evidence="1" key="1">
    <citation type="submission" date="2021-06" db="EMBL/GenBank/DDBJ databases">
        <authorList>
            <person name="Kallberg Y."/>
            <person name="Tangrot J."/>
            <person name="Rosling A."/>
        </authorList>
    </citation>
    <scope>NUCLEOTIDE SEQUENCE</scope>
    <source>
        <strain evidence="1">UK204</strain>
    </source>
</reference>
<dbReference type="AlphaFoldDB" id="A0A9N8VF38"/>
<keyword evidence="2" id="KW-1185">Reference proteome</keyword>
<dbReference type="OrthoDB" id="2414517at2759"/>
<organism evidence="1 2">
    <name type="scientific">Funneliformis caledonium</name>
    <dbReference type="NCBI Taxonomy" id="1117310"/>
    <lineage>
        <taxon>Eukaryota</taxon>
        <taxon>Fungi</taxon>
        <taxon>Fungi incertae sedis</taxon>
        <taxon>Mucoromycota</taxon>
        <taxon>Glomeromycotina</taxon>
        <taxon>Glomeromycetes</taxon>
        <taxon>Glomerales</taxon>
        <taxon>Glomeraceae</taxon>
        <taxon>Funneliformis</taxon>
    </lineage>
</organism>
<accession>A0A9N8VF38</accession>
<proteinExistence type="predicted"/>
<dbReference type="EMBL" id="CAJVPQ010000177">
    <property type="protein sequence ID" value="CAG8453835.1"/>
    <property type="molecule type" value="Genomic_DNA"/>
</dbReference>
<evidence type="ECO:0000313" key="2">
    <source>
        <dbReference type="Proteomes" id="UP000789570"/>
    </source>
</evidence>
<name>A0A9N8VF38_9GLOM</name>
<dbReference type="Proteomes" id="UP000789570">
    <property type="component" value="Unassembled WGS sequence"/>
</dbReference>
<sequence>MLWQFVSKNNFKLVISIKTPQKLSQIRHFQKCISFTDWKNQMTYHYQYFHFSLAVRMKYRNHSMFARILLLARTAGMTEVKNEDFYKSIALNTVQLKSALTNYKHKASKMEEESVFTGKTFGIIIDAKEWYFMKCSLDDQNRLRFKLSELVVIVYKDENMKNM</sequence>
<gene>
    <name evidence="1" type="ORF">FCALED_LOCUS1383</name>
</gene>
<comment type="caution">
    <text evidence="1">The sequence shown here is derived from an EMBL/GenBank/DDBJ whole genome shotgun (WGS) entry which is preliminary data.</text>
</comment>